<dbReference type="Pfam" id="PF14464">
    <property type="entry name" value="Prok-JAB"/>
    <property type="match status" value="1"/>
</dbReference>
<accession>A0A5B8U9V2</accession>
<organism evidence="7 8">
    <name type="scientific">Baekduia soli</name>
    <dbReference type="NCBI Taxonomy" id="496014"/>
    <lineage>
        <taxon>Bacteria</taxon>
        <taxon>Bacillati</taxon>
        <taxon>Actinomycetota</taxon>
        <taxon>Thermoleophilia</taxon>
        <taxon>Solirubrobacterales</taxon>
        <taxon>Baekduiaceae</taxon>
        <taxon>Baekduia</taxon>
    </lineage>
</organism>
<dbReference type="PANTHER" id="PTHR34858:SF1">
    <property type="entry name" value="CYSO-CYSTEINE PEPTIDASE"/>
    <property type="match status" value="1"/>
</dbReference>
<evidence type="ECO:0000256" key="5">
    <source>
        <dbReference type="ARBA" id="ARBA00023049"/>
    </source>
</evidence>
<proteinExistence type="predicted"/>
<sequence length="126" mass="13836">MKIAPALLQQIVDHARREAPVECCGFVVLRDGRAVDVVPVQNTAHSPLRFEFAPADVLALGQVEEAVIYHSHTRSAPRPSQTDINFAANWPGMEWLIIGVAGDEPEVRNWRIADGQVSEAEVQVEG</sequence>
<keyword evidence="8" id="KW-1185">Reference proteome</keyword>
<evidence type="ECO:0000313" key="8">
    <source>
        <dbReference type="Proteomes" id="UP000321805"/>
    </source>
</evidence>
<feature type="domain" description="JAB" evidence="6">
    <location>
        <begin position="6"/>
        <end position="112"/>
    </location>
</feature>
<evidence type="ECO:0000256" key="4">
    <source>
        <dbReference type="ARBA" id="ARBA00022833"/>
    </source>
</evidence>
<dbReference type="InterPro" id="IPR028090">
    <property type="entry name" value="JAB_dom_prok"/>
</dbReference>
<dbReference type="SUPFAM" id="SSF102712">
    <property type="entry name" value="JAB1/MPN domain"/>
    <property type="match status" value="1"/>
</dbReference>
<keyword evidence="5" id="KW-0482">Metalloprotease</keyword>
<protein>
    <submittedName>
        <fullName evidence="7">M67 family metallopeptidase</fullName>
    </submittedName>
</protein>
<keyword evidence="1" id="KW-0645">Protease</keyword>
<keyword evidence="4" id="KW-0862">Zinc</keyword>
<dbReference type="GO" id="GO:0008235">
    <property type="term" value="F:metalloexopeptidase activity"/>
    <property type="evidence" value="ECO:0007669"/>
    <property type="project" value="TreeGrafter"/>
</dbReference>
<dbReference type="CDD" id="cd08070">
    <property type="entry name" value="MPN_like"/>
    <property type="match status" value="1"/>
</dbReference>
<dbReference type="InterPro" id="IPR051929">
    <property type="entry name" value="VirAsm_ModProt"/>
</dbReference>
<dbReference type="EMBL" id="CP042430">
    <property type="protein sequence ID" value="QEC49956.1"/>
    <property type="molecule type" value="Genomic_DNA"/>
</dbReference>
<evidence type="ECO:0000259" key="6">
    <source>
        <dbReference type="Pfam" id="PF14464"/>
    </source>
</evidence>
<evidence type="ECO:0000256" key="1">
    <source>
        <dbReference type="ARBA" id="ARBA00022670"/>
    </source>
</evidence>
<dbReference type="AlphaFoldDB" id="A0A5B8U9V2"/>
<dbReference type="OrthoDB" id="3196553at2"/>
<gene>
    <name evidence="7" type="ORF">FSW04_21905</name>
</gene>
<keyword evidence="2" id="KW-0479">Metal-binding</keyword>
<dbReference type="GO" id="GO:0006508">
    <property type="term" value="P:proteolysis"/>
    <property type="evidence" value="ECO:0007669"/>
    <property type="project" value="UniProtKB-KW"/>
</dbReference>
<keyword evidence="3" id="KW-0378">Hydrolase</keyword>
<evidence type="ECO:0000256" key="2">
    <source>
        <dbReference type="ARBA" id="ARBA00022723"/>
    </source>
</evidence>
<dbReference type="Proteomes" id="UP000321805">
    <property type="component" value="Chromosome"/>
</dbReference>
<evidence type="ECO:0000313" key="7">
    <source>
        <dbReference type="EMBL" id="QEC49956.1"/>
    </source>
</evidence>
<dbReference type="Gene3D" id="3.40.140.10">
    <property type="entry name" value="Cytidine Deaminase, domain 2"/>
    <property type="match status" value="1"/>
</dbReference>
<evidence type="ECO:0000256" key="3">
    <source>
        <dbReference type="ARBA" id="ARBA00022801"/>
    </source>
</evidence>
<reference evidence="7 8" key="1">
    <citation type="journal article" date="2018" name="J. Microbiol.">
        <title>Baekduia soli gen. nov., sp. nov., a novel bacterium isolated from the soil of Baekdu Mountain and proposal of a novel family name, Baekduiaceae fam. nov.</title>
        <authorList>
            <person name="An D.S."/>
            <person name="Siddiqi M.Z."/>
            <person name="Kim K.H."/>
            <person name="Yu H.S."/>
            <person name="Im W.T."/>
        </authorList>
    </citation>
    <scope>NUCLEOTIDE SEQUENCE [LARGE SCALE GENOMIC DNA]</scope>
    <source>
        <strain evidence="7 8">BR7-21</strain>
    </source>
</reference>
<dbReference type="KEGG" id="bsol:FSW04_21905"/>
<dbReference type="GO" id="GO:0008270">
    <property type="term" value="F:zinc ion binding"/>
    <property type="evidence" value="ECO:0007669"/>
    <property type="project" value="TreeGrafter"/>
</dbReference>
<dbReference type="RefSeq" id="WP_146922321.1">
    <property type="nucleotide sequence ID" value="NZ_CP042430.1"/>
</dbReference>
<name>A0A5B8U9V2_9ACTN</name>
<dbReference type="PANTHER" id="PTHR34858">
    <property type="entry name" value="CYSO-CYSTEINE PEPTIDASE"/>
    <property type="match status" value="1"/>
</dbReference>